<evidence type="ECO:0000259" key="2">
    <source>
        <dbReference type="Pfam" id="PF05155"/>
    </source>
</evidence>
<accession>A0A3M3F8A1</accession>
<dbReference type="InterPro" id="IPR022688">
    <property type="entry name" value="G2P_C"/>
</dbReference>
<sequence>MTGFVMIIDWLTVSQEHDHDLRVVCDVFTLTIDANTNEVLSTRQPRFKHKASHSTSVTIHVQGRKVRVEGNPSRVGRLDNLFGFTSVEQCISVYNSLLREYGLPPFTRCTRVDIRQGASGSKSGDRVADGAKIERIDLTTNVSLGEGNVLAYLRGVSSQRIGHSIGFLYPNGRTVSWTPKGNGQGGRLQYRKAYDKAFEMDQNILPKIKRLYGETSPEYAYVLRVRNYCFEFGVVRMEQELKSEFLQREALCYWGLFDERRFAELHCEFLKIDERLKVTAMDIVSISGQLVAEGICDNLRSARTTASYALEWMTGANLDFSKKQVNTHAAKLNRIGINIRNAPDTSRFAPVFVRQCREVTKSSLAIPTWYQRPNHLQQVAA</sequence>
<protein>
    <submittedName>
        <fullName evidence="3">Uncharacterized protein</fullName>
    </submittedName>
</protein>
<proteinExistence type="predicted"/>
<dbReference type="InterPro" id="IPR022686">
    <property type="entry name" value="G2P_N"/>
</dbReference>
<name>A0A3M3F8A1_PSESG</name>
<dbReference type="EMBL" id="RBOM01000332">
    <property type="protein sequence ID" value="RMM58131.1"/>
    <property type="molecule type" value="Genomic_DNA"/>
</dbReference>
<evidence type="ECO:0000259" key="1">
    <source>
        <dbReference type="Pfam" id="PF05144"/>
    </source>
</evidence>
<dbReference type="Pfam" id="PF05144">
    <property type="entry name" value="Phage_CRI"/>
    <property type="match status" value="1"/>
</dbReference>
<dbReference type="GO" id="GO:0006260">
    <property type="term" value="P:DNA replication"/>
    <property type="evidence" value="ECO:0007669"/>
    <property type="project" value="InterPro"/>
</dbReference>
<dbReference type="Proteomes" id="UP000279057">
    <property type="component" value="Unassembled WGS sequence"/>
</dbReference>
<evidence type="ECO:0000313" key="3">
    <source>
        <dbReference type="EMBL" id="RMM58131.1"/>
    </source>
</evidence>
<gene>
    <name evidence="3" type="ORF">ALQ74_02481</name>
</gene>
<organism evidence="3 4">
    <name type="scientific">Pseudomonas savastanoi pv. glycinea</name>
    <name type="common">Pseudomonas syringae pv. glycinea</name>
    <dbReference type="NCBI Taxonomy" id="318"/>
    <lineage>
        <taxon>Bacteria</taxon>
        <taxon>Pseudomonadati</taxon>
        <taxon>Pseudomonadota</taxon>
        <taxon>Gammaproteobacteria</taxon>
        <taxon>Pseudomonadales</taxon>
        <taxon>Pseudomonadaceae</taxon>
        <taxon>Pseudomonas</taxon>
    </lineage>
</organism>
<feature type="domain" description="Replication-associated protein G2P N-terminal" evidence="1">
    <location>
        <begin position="8"/>
        <end position="251"/>
    </location>
</feature>
<evidence type="ECO:0000313" key="4">
    <source>
        <dbReference type="Proteomes" id="UP000279057"/>
    </source>
</evidence>
<feature type="domain" description="Replication-associated protein G2P C-terminal" evidence="2">
    <location>
        <begin position="290"/>
        <end position="374"/>
    </location>
</feature>
<reference evidence="3 4" key="1">
    <citation type="submission" date="2018-08" db="EMBL/GenBank/DDBJ databases">
        <title>Recombination of ecologically and evolutionarily significant loci maintains genetic cohesion in the Pseudomonas syringae species complex.</title>
        <authorList>
            <person name="Dillon M."/>
            <person name="Thakur S."/>
            <person name="Almeida R.N.D."/>
            <person name="Weir B.S."/>
            <person name="Guttman D.S."/>
        </authorList>
    </citation>
    <scope>NUCLEOTIDE SEQUENCE [LARGE SCALE GENOMIC DNA]</scope>
    <source>
        <strain evidence="3 4">ICMP 4332</strain>
    </source>
</reference>
<dbReference type="AlphaFoldDB" id="A0A3M3F8A1"/>
<comment type="caution">
    <text evidence="3">The sequence shown here is derived from an EMBL/GenBank/DDBJ whole genome shotgun (WGS) entry which is preliminary data.</text>
</comment>
<dbReference type="Pfam" id="PF05155">
    <property type="entry name" value="G2P_X_C"/>
    <property type="match status" value="1"/>
</dbReference>